<gene>
    <name evidence="2" type="ORF">MGSAQ_002860</name>
</gene>
<proteinExistence type="predicted"/>
<sequence>EVNWSQELKVGFETGIDIFCHDRTGLLRDITTVLANENVPLLGVNSLSDKNRQTALITISIEVQDLDTVSKVLTRLRQLKGVTDAKRKQS</sequence>
<keyword evidence="2" id="KW-0808">Transferase</keyword>
<dbReference type="Gene3D" id="3.30.70.260">
    <property type="match status" value="1"/>
</dbReference>
<keyword evidence="2" id="KW-0418">Kinase</keyword>
<dbReference type="Pfam" id="PF13291">
    <property type="entry name" value="ACT_4"/>
    <property type="match status" value="1"/>
</dbReference>
<name>A0A1B6NQC9_9ZZZZ</name>
<feature type="domain" description="ACT" evidence="1">
    <location>
        <begin position="15"/>
        <end position="90"/>
    </location>
</feature>
<comment type="caution">
    <text evidence="2">The sequence shown here is derived from an EMBL/GenBank/DDBJ whole genome shotgun (WGS) entry which is preliminary data.</text>
</comment>
<organism evidence="2">
    <name type="scientific">marine sediment metagenome</name>
    <dbReference type="NCBI Taxonomy" id="412755"/>
    <lineage>
        <taxon>unclassified sequences</taxon>
        <taxon>metagenomes</taxon>
        <taxon>ecological metagenomes</taxon>
    </lineage>
</organism>
<feature type="non-terminal residue" evidence="2">
    <location>
        <position position="1"/>
    </location>
</feature>
<accession>A0A1B6NQC9</accession>
<dbReference type="PROSITE" id="PS51671">
    <property type="entry name" value="ACT"/>
    <property type="match status" value="1"/>
</dbReference>
<dbReference type="CDD" id="cd04876">
    <property type="entry name" value="ACT_RelA-SpoT"/>
    <property type="match status" value="1"/>
</dbReference>
<evidence type="ECO:0000313" key="2">
    <source>
        <dbReference type="EMBL" id="KTF05644.1"/>
    </source>
</evidence>
<dbReference type="InterPro" id="IPR045865">
    <property type="entry name" value="ACT-like_dom_sf"/>
</dbReference>
<reference evidence="2" key="1">
    <citation type="submission" date="2013-11" db="EMBL/GenBank/DDBJ databases">
        <title>Microbial diversity, functional groups and degradation webs in Northern and Southern Mediterranean and Red Sea marine crude oil polluted sites.</title>
        <authorList>
            <person name="Daffonchio D."/>
            <person name="Mapelli F."/>
            <person name="Ferrer M."/>
            <person name="Richter M."/>
            <person name="Cherif A."/>
            <person name="Malkawi H.I."/>
            <person name="Yakimov M.M."/>
            <person name="Abdel-Fattah Y.R."/>
            <person name="Blaghen M."/>
            <person name="Golyshin P.N."/>
            <person name="Kalogerakis N."/>
            <person name="Boon N."/>
            <person name="Magagnini M."/>
            <person name="Fava F."/>
        </authorList>
    </citation>
    <scope>NUCLEOTIDE SEQUENCE</scope>
</reference>
<dbReference type="EMBL" id="AYSL01001658">
    <property type="protein sequence ID" value="KTF05644.1"/>
    <property type="molecule type" value="Genomic_DNA"/>
</dbReference>
<dbReference type="SUPFAM" id="SSF55021">
    <property type="entry name" value="ACT-like"/>
    <property type="match status" value="1"/>
</dbReference>
<dbReference type="InterPro" id="IPR002912">
    <property type="entry name" value="ACT_dom"/>
</dbReference>
<dbReference type="AlphaFoldDB" id="A0A1B6NQC9"/>
<dbReference type="GO" id="GO:0016301">
    <property type="term" value="F:kinase activity"/>
    <property type="evidence" value="ECO:0007669"/>
    <property type="project" value="UniProtKB-KW"/>
</dbReference>
<protein>
    <submittedName>
        <fullName evidence="2">GDP/GTP pyrophosphokinase</fullName>
    </submittedName>
</protein>
<evidence type="ECO:0000259" key="1">
    <source>
        <dbReference type="PROSITE" id="PS51671"/>
    </source>
</evidence>